<dbReference type="AlphaFoldDB" id="A0A1I1T6G2"/>
<reference evidence="2 3" key="1">
    <citation type="submission" date="2016-10" db="EMBL/GenBank/DDBJ databases">
        <authorList>
            <person name="de Groot N.N."/>
        </authorList>
    </citation>
    <scope>NUCLEOTIDE SEQUENCE [LARGE SCALE GENOMIC DNA]</scope>
    <source>
        <strain evidence="2 3">CGMCC 4.5739</strain>
    </source>
</reference>
<dbReference type="EMBL" id="FOLM01000018">
    <property type="protein sequence ID" value="SFD54182.1"/>
    <property type="molecule type" value="Genomic_DNA"/>
</dbReference>
<keyword evidence="3" id="KW-1185">Reference proteome</keyword>
<protein>
    <recommendedName>
        <fullName evidence="4">Lipoprotein</fullName>
    </recommendedName>
</protein>
<evidence type="ECO:0000313" key="3">
    <source>
        <dbReference type="Proteomes" id="UP000199207"/>
    </source>
</evidence>
<keyword evidence="1" id="KW-0732">Signal</keyword>
<feature type="chain" id="PRO_5011721587" description="Lipoprotein" evidence="1">
    <location>
        <begin position="24"/>
        <end position="207"/>
    </location>
</feature>
<name>A0A1I1T6G2_9ACTN</name>
<organism evidence="2 3">
    <name type="scientific">Streptomyces aidingensis</name>
    <dbReference type="NCBI Taxonomy" id="910347"/>
    <lineage>
        <taxon>Bacteria</taxon>
        <taxon>Bacillati</taxon>
        <taxon>Actinomycetota</taxon>
        <taxon>Actinomycetes</taxon>
        <taxon>Kitasatosporales</taxon>
        <taxon>Streptomycetaceae</taxon>
        <taxon>Streptomyces</taxon>
    </lineage>
</organism>
<gene>
    <name evidence="2" type="ORF">SAMN05421773_11861</name>
</gene>
<evidence type="ECO:0000256" key="1">
    <source>
        <dbReference type="SAM" id="SignalP"/>
    </source>
</evidence>
<feature type="signal peptide" evidence="1">
    <location>
        <begin position="1"/>
        <end position="23"/>
    </location>
</feature>
<proteinExistence type="predicted"/>
<accession>A0A1I1T6G2</accession>
<dbReference type="Proteomes" id="UP000199207">
    <property type="component" value="Unassembled WGS sequence"/>
</dbReference>
<sequence>MRRMSGARGSLLTALVCAGLLTACDSGESGEERPATAPVAADGEGLVPDFVLALPQGTRLDRDDDRLAHGLLGDGGAGCRPLAWDDTGDDAPGLTVYAANDACAVDEDVHDHPLNGRHPVYRSAEDIPGETAAAGREVTTPLGTALLFTQTYTECTNSCEDFDEPFAVITLSSPADPGYRSLVFTSLGARLSLEELETMVVDRLSLP</sequence>
<dbReference type="OrthoDB" id="4298239at2"/>
<evidence type="ECO:0000313" key="2">
    <source>
        <dbReference type="EMBL" id="SFD54182.1"/>
    </source>
</evidence>
<dbReference type="RefSeq" id="WP_139238432.1">
    <property type="nucleotide sequence ID" value="NZ_FOLM01000018.1"/>
</dbReference>
<evidence type="ECO:0008006" key="4">
    <source>
        <dbReference type="Google" id="ProtNLM"/>
    </source>
</evidence>
<dbReference type="PROSITE" id="PS51257">
    <property type="entry name" value="PROKAR_LIPOPROTEIN"/>
    <property type="match status" value="1"/>
</dbReference>